<dbReference type="EMBL" id="WAAU01000003">
    <property type="protein sequence ID" value="KAB1160490.1"/>
    <property type="molecule type" value="Genomic_DNA"/>
</dbReference>
<keyword evidence="2" id="KW-1185">Reference proteome</keyword>
<accession>A0A7J5AU49</accession>
<sequence>MKFKLTYILILFSFFSCKKDPICTINENNAGKETYDLDEATCFIALKLEKKKSDLNLIRDALIAEENYMSKIRLLSKNPDSKNKSNAYLDINELVKYAMHKEKIDLTKDHLLEIYNVEIEYLKFIGVLDK</sequence>
<gene>
    <name evidence="1" type="ORF">F7018_01030</name>
</gene>
<dbReference type="OrthoDB" id="1442713at2"/>
<reference evidence="1 2" key="1">
    <citation type="submission" date="2019-09" db="EMBL/GenBank/DDBJ databases">
        <authorList>
            <person name="Cao W.R."/>
        </authorList>
    </citation>
    <scope>NUCLEOTIDE SEQUENCE [LARGE SCALE GENOMIC DNA]</scope>
    <source>
        <strain evidence="2">a4</strain>
    </source>
</reference>
<dbReference type="PROSITE" id="PS51257">
    <property type="entry name" value="PROKAR_LIPOPROTEIN"/>
    <property type="match status" value="1"/>
</dbReference>
<name>A0A7J5AU49_9FLAO</name>
<evidence type="ECO:0000313" key="2">
    <source>
        <dbReference type="Proteomes" id="UP000467305"/>
    </source>
</evidence>
<protein>
    <submittedName>
        <fullName evidence="1">Uncharacterized protein</fullName>
    </submittedName>
</protein>
<proteinExistence type="predicted"/>
<organism evidence="1 2">
    <name type="scientific">Tenacibaculum aiptasiae</name>
    <dbReference type="NCBI Taxonomy" id="426481"/>
    <lineage>
        <taxon>Bacteria</taxon>
        <taxon>Pseudomonadati</taxon>
        <taxon>Bacteroidota</taxon>
        <taxon>Flavobacteriia</taxon>
        <taxon>Flavobacteriales</taxon>
        <taxon>Flavobacteriaceae</taxon>
        <taxon>Tenacibaculum</taxon>
    </lineage>
</organism>
<dbReference type="AlphaFoldDB" id="A0A7J5AU49"/>
<dbReference type="Proteomes" id="UP000467305">
    <property type="component" value="Unassembled WGS sequence"/>
</dbReference>
<evidence type="ECO:0000313" key="1">
    <source>
        <dbReference type="EMBL" id="KAB1160490.1"/>
    </source>
</evidence>
<comment type="caution">
    <text evidence="1">The sequence shown here is derived from an EMBL/GenBank/DDBJ whole genome shotgun (WGS) entry which is preliminary data.</text>
</comment>
<dbReference type="RefSeq" id="WP_150898119.1">
    <property type="nucleotide sequence ID" value="NZ_WAAU01000003.1"/>
</dbReference>